<gene>
    <name evidence="1" type="ORF">DNFV4_04353</name>
</gene>
<dbReference type="InterPro" id="IPR007460">
    <property type="entry name" value="BrnT_toxin"/>
</dbReference>
<dbReference type="Gene3D" id="3.10.450.530">
    <property type="entry name" value="Ribonuclease toxin, BrnT, of type II toxin-antitoxin system"/>
    <property type="match status" value="1"/>
</dbReference>
<name>A0AA86N3D0_9BACT</name>
<proteinExistence type="predicted"/>
<keyword evidence="2" id="KW-1185">Reference proteome</keyword>
<organism evidence="1 2">
    <name type="scientific">Nitrospira tepida</name>
    <dbReference type="NCBI Taxonomy" id="2973512"/>
    <lineage>
        <taxon>Bacteria</taxon>
        <taxon>Pseudomonadati</taxon>
        <taxon>Nitrospirota</taxon>
        <taxon>Nitrospiria</taxon>
        <taxon>Nitrospirales</taxon>
        <taxon>Nitrospiraceae</taxon>
        <taxon>Nitrospira</taxon>
    </lineage>
</organism>
<dbReference type="EMBL" id="OX365700">
    <property type="protein sequence ID" value="CAI4033911.1"/>
    <property type="molecule type" value="Genomic_DNA"/>
</dbReference>
<dbReference type="AlphaFoldDB" id="A0AA86N3D0"/>
<dbReference type="RefSeq" id="WP_370693598.1">
    <property type="nucleotide sequence ID" value="NZ_OX365700.1"/>
</dbReference>
<evidence type="ECO:0000313" key="2">
    <source>
        <dbReference type="Proteomes" id="UP001179121"/>
    </source>
</evidence>
<dbReference type="Pfam" id="PF04365">
    <property type="entry name" value="BrnT_toxin"/>
    <property type="match status" value="1"/>
</dbReference>
<dbReference type="KEGG" id="nti:DNFV4_04353"/>
<dbReference type="Proteomes" id="UP001179121">
    <property type="component" value="Chromosome"/>
</dbReference>
<accession>A0AA86N3D0</accession>
<evidence type="ECO:0000313" key="1">
    <source>
        <dbReference type="EMBL" id="CAI4033911.1"/>
    </source>
</evidence>
<dbReference type="InterPro" id="IPR038573">
    <property type="entry name" value="BrnT_sf"/>
</dbReference>
<reference evidence="1" key="1">
    <citation type="submission" date="2022-10" db="EMBL/GenBank/DDBJ databases">
        <authorList>
            <person name="Koch H."/>
        </authorList>
    </citation>
    <scope>NUCLEOTIDE SEQUENCE</scope>
    <source>
        <strain evidence="1">DNF</strain>
    </source>
</reference>
<sequence length="96" mass="11379">MDRTRFEWDPDKNAENQKKHGVSFERAQYAFADPRRVIAKDLTHSRSEDRFYCFGEVDGGILTVRFVYRASIVRIIGAGYWRKGKAIYEHENQIHR</sequence>
<protein>
    <submittedName>
        <fullName evidence="1">BrnT family toxin</fullName>
    </submittedName>
</protein>